<evidence type="ECO:0000256" key="1">
    <source>
        <dbReference type="ARBA" id="ARBA00022679"/>
    </source>
</evidence>
<keyword evidence="5" id="KW-0472">Membrane</keyword>
<dbReference type="Proteomes" id="UP000451354">
    <property type="component" value="Chromosome"/>
</dbReference>
<dbReference type="Gene3D" id="1.20.5.1930">
    <property type="match status" value="1"/>
</dbReference>
<dbReference type="EMBL" id="CP052757">
    <property type="protein sequence ID" value="QJW36328.1"/>
    <property type="molecule type" value="Genomic_DNA"/>
</dbReference>
<protein>
    <submittedName>
        <fullName evidence="7">Sensor histidine kinase</fullName>
    </submittedName>
</protein>
<keyword evidence="1" id="KW-0808">Transferase</keyword>
<dbReference type="CDD" id="cd16917">
    <property type="entry name" value="HATPase_UhpB-NarQ-NarX-like"/>
    <property type="match status" value="1"/>
</dbReference>
<accession>A0A6M5UGW6</accession>
<gene>
    <name evidence="7" type="ORF">FIC82_009125</name>
</gene>
<dbReference type="Pfam" id="PF07730">
    <property type="entry name" value="HisKA_3"/>
    <property type="match status" value="1"/>
</dbReference>
<evidence type="ECO:0000256" key="5">
    <source>
        <dbReference type="SAM" id="Phobius"/>
    </source>
</evidence>
<dbReference type="AlphaFoldDB" id="A0A6M5UGW6"/>
<dbReference type="SUPFAM" id="SSF55874">
    <property type="entry name" value="ATPase domain of HSP90 chaperone/DNA topoisomerase II/histidine kinase"/>
    <property type="match status" value="1"/>
</dbReference>
<feature type="domain" description="Signal transduction histidine kinase subgroup 3 dimerisation and phosphoacceptor" evidence="6">
    <location>
        <begin position="221"/>
        <end position="288"/>
    </location>
</feature>
<feature type="transmembrane region" description="Helical" evidence="5">
    <location>
        <begin position="58"/>
        <end position="81"/>
    </location>
</feature>
<feature type="transmembrane region" description="Helical" evidence="5">
    <location>
        <begin position="146"/>
        <end position="165"/>
    </location>
</feature>
<feature type="transmembrane region" description="Helical" evidence="5">
    <location>
        <begin position="88"/>
        <end position="109"/>
    </location>
</feature>
<sequence length="433" mass="45644">MITRPRTFLEVWSGRTAPERFDAYTRWSLYLLSGFAPFLALAVVGSDPSFVPSLVLPWLALVLAQTVVCILTLRAGIVHFLGGPNVRAVLLVPLCVLSVAVATLGMWTFPVTSADGIPDSSRYYAVLMGLGFGTLAVTPLLTFRRLVLVALLVAAVTGCSAWVGTGVTSTTVGFAVGMGVSGAVMLVAVLGSYRASVWMLGVVWEQERTRVLHARLAVAEERLRFSRDLHDVFGRTLSVVAVKSELAAELAARGRPGAEEQMLEVRRIAQDALREVRAVVAGYRSADLGAELAGARSVLRSAGIETTVHGDETPVGQEAQEALAWAVREAVTNVVRHSTASTCTITVHRDGATSVVEVVNDGVPTTPRSGAGSGLLGLAERLEGAGGRLETWADAGRFGLVASVPDDGAARGAPGRAPARELPAPTTERTTRA</sequence>
<name>A0A6M5UGW6_9MICO</name>
<feature type="region of interest" description="Disordered" evidence="4">
    <location>
        <begin position="406"/>
        <end position="433"/>
    </location>
</feature>
<dbReference type="InterPro" id="IPR050482">
    <property type="entry name" value="Sensor_HK_TwoCompSys"/>
</dbReference>
<evidence type="ECO:0000313" key="7">
    <source>
        <dbReference type="EMBL" id="QJW36328.1"/>
    </source>
</evidence>
<feature type="transmembrane region" description="Helical" evidence="5">
    <location>
        <begin position="27"/>
        <end position="46"/>
    </location>
</feature>
<dbReference type="PANTHER" id="PTHR24421:SF63">
    <property type="entry name" value="SENSOR HISTIDINE KINASE DESK"/>
    <property type="match status" value="1"/>
</dbReference>
<dbReference type="RefSeq" id="WP_154798344.1">
    <property type="nucleotide sequence ID" value="NZ_CP052757.1"/>
</dbReference>
<evidence type="ECO:0000256" key="4">
    <source>
        <dbReference type="SAM" id="MobiDB-lite"/>
    </source>
</evidence>
<dbReference type="InterPro" id="IPR011712">
    <property type="entry name" value="Sig_transdc_His_kin_sub3_dim/P"/>
</dbReference>
<organism evidence="7 8">
    <name type="scientific">Cellulosimicrobium protaetiae</name>
    <dbReference type="NCBI Taxonomy" id="2587808"/>
    <lineage>
        <taxon>Bacteria</taxon>
        <taxon>Bacillati</taxon>
        <taxon>Actinomycetota</taxon>
        <taxon>Actinomycetes</taxon>
        <taxon>Micrococcales</taxon>
        <taxon>Promicromonosporaceae</taxon>
        <taxon>Cellulosimicrobium</taxon>
    </lineage>
</organism>
<evidence type="ECO:0000256" key="3">
    <source>
        <dbReference type="ARBA" id="ARBA00023012"/>
    </source>
</evidence>
<evidence type="ECO:0000256" key="2">
    <source>
        <dbReference type="ARBA" id="ARBA00022777"/>
    </source>
</evidence>
<proteinExistence type="predicted"/>
<keyword evidence="5" id="KW-1133">Transmembrane helix</keyword>
<feature type="compositionally biased region" description="Low complexity" evidence="4">
    <location>
        <begin position="406"/>
        <end position="417"/>
    </location>
</feature>
<keyword evidence="8" id="KW-1185">Reference proteome</keyword>
<dbReference type="PANTHER" id="PTHR24421">
    <property type="entry name" value="NITRATE/NITRITE SENSOR PROTEIN NARX-RELATED"/>
    <property type="match status" value="1"/>
</dbReference>
<evidence type="ECO:0000259" key="6">
    <source>
        <dbReference type="Pfam" id="PF07730"/>
    </source>
</evidence>
<keyword evidence="3" id="KW-0902">Two-component regulatory system</keyword>
<dbReference type="GO" id="GO:0046983">
    <property type="term" value="F:protein dimerization activity"/>
    <property type="evidence" value="ECO:0007669"/>
    <property type="project" value="InterPro"/>
</dbReference>
<reference evidence="8" key="1">
    <citation type="journal article" date="2022" name="Int. J. Syst. Evol. Microbiol.">
        <title>Cellulosimicrobium protaetiae sp. nov., isolated from the gut of the larva of Protaetia brevitarsis seulensis.</title>
        <authorList>
            <person name="Le Han H."/>
            <person name="Nguyen T.T.H."/>
            <person name="Li Z."/>
            <person name="Shin N.R."/>
            <person name="Kim S.G."/>
        </authorList>
    </citation>
    <scope>NUCLEOTIDE SEQUENCE [LARGE SCALE GENOMIC DNA]</scope>
    <source>
        <strain evidence="8">BI34</strain>
    </source>
</reference>
<feature type="transmembrane region" description="Helical" evidence="5">
    <location>
        <begin position="171"/>
        <end position="190"/>
    </location>
</feature>
<evidence type="ECO:0000313" key="8">
    <source>
        <dbReference type="Proteomes" id="UP000451354"/>
    </source>
</evidence>
<keyword evidence="2 7" id="KW-0418">Kinase</keyword>
<dbReference type="Gene3D" id="3.30.565.10">
    <property type="entry name" value="Histidine kinase-like ATPase, C-terminal domain"/>
    <property type="match status" value="1"/>
</dbReference>
<dbReference type="GO" id="GO:0016020">
    <property type="term" value="C:membrane"/>
    <property type="evidence" value="ECO:0007669"/>
    <property type="project" value="InterPro"/>
</dbReference>
<dbReference type="InterPro" id="IPR036890">
    <property type="entry name" value="HATPase_C_sf"/>
</dbReference>
<dbReference type="KEGG" id="cprt:FIC82_009125"/>
<keyword evidence="5" id="KW-0812">Transmembrane</keyword>
<dbReference type="OrthoDB" id="5241784at2"/>
<feature type="transmembrane region" description="Helical" evidence="5">
    <location>
        <begin position="121"/>
        <end position="141"/>
    </location>
</feature>
<dbReference type="GO" id="GO:0000155">
    <property type="term" value="F:phosphorelay sensor kinase activity"/>
    <property type="evidence" value="ECO:0007669"/>
    <property type="project" value="InterPro"/>
</dbReference>